<dbReference type="Proteomes" id="UP000633205">
    <property type="component" value="Unassembled WGS sequence"/>
</dbReference>
<comment type="caution">
    <text evidence="2">The sequence shown here is derived from an EMBL/GenBank/DDBJ whole genome shotgun (WGS) entry which is preliminary data.</text>
</comment>
<reference evidence="2" key="1">
    <citation type="journal article" date="2014" name="Int. J. Syst. Evol. Microbiol.">
        <title>Complete genome sequence of Corynebacterium casei LMG S-19264T (=DSM 44701T), isolated from a smear-ripened cheese.</title>
        <authorList>
            <consortium name="US DOE Joint Genome Institute (JGI-PGF)"/>
            <person name="Walter F."/>
            <person name="Albersmeier A."/>
            <person name="Kalinowski J."/>
            <person name="Ruckert C."/>
        </authorList>
    </citation>
    <scope>NUCLEOTIDE SEQUENCE</scope>
    <source>
        <strain evidence="2">CGMCC 1.15152</strain>
    </source>
</reference>
<organism evidence="2 3">
    <name type="scientific">Microbacterium faecale</name>
    <dbReference type="NCBI Taxonomy" id="1804630"/>
    <lineage>
        <taxon>Bacteria</taxon>
        <taxon>Bacillati</taxon>
        <taxon>Actinomycetota</taxon>
        <taxon>Actinomycetes</taxon>
        <taxon>Micrococcales</taxon>
        <taxon>Microbacteriaceae</taxon>
        <taxon>Microbacterium</taxon>
    </lineage>
</organism>
<evidence type="ECO:0000313" key="2">
    <source>
        <dbReference type="EMBL" id="GGD26714.1"/>
    </source>
</evidence>
<dbReference type="EMBL" id="BMHO01000001">
    <property type="protein sequence ID" value="GGD26714.1"/>
    <property type="molecule type" value="Genomic_DNA"/>
</dbReference>
<sequence length="409" mass="43022">MTRSKLSRPVTFLGIAALTIGVSGCAASEATDTAGVTISVVDSITSEPGSTDLAAMLDACGEPEGITIAREQVPSSEVVQKVLQRASSQTLPDLLQLDNPDVVQFADIDALHPLADFGIDLEAYNEGMLGASTLDGDVYGLAPSINTLVLFYNKDLLAEAGVDVPATWDELRDAAAALTTADRYGFSMSATASYEGTWQFLPYIWSNGGDEKDITSPETVEALEFVVDLMKDGSMSQSVVGWGQGDVLDQFTAGEVPLVEGGIWTFKTLNAVEDLNWGVSTFPTPDGGNLATPLGGKVWTLPVTGDPEKAAAAAKILECLNSDENQTANAESNGAIPSNVSVAAEFAKQNELDYIETSVEAVKHVRARTRELGVDWPATATAIHTALQSALTGQQTAEEALNSAASTIR</sequence>
<evidence type="ECO:0000256" key="1">
    <source>
        <dbReference type="SAM" id="SignalP"/>
    </source>
</evidence>
<dbReference type="RefSeq" id="WP_188710601.1">
    <property type="nucleotide sequence ID" value="NZ_BMHO01000001.1"/>
</dbReference>
<accession>A0A916Y1U8</accession>
<feature type="signal peptide" evidence="1">
    <location>
        <begin position="1"/>
        <end position="26"/>
    </location>
</feature>
<dbReference type="InterPro" id="IPR050490">
    <property type="entry name" value="Bact_solute-bd_prot1"/>
</dbReference>
<gene>
    <name evidence="2" type="ORF">GCM10010915_03420</name>
</gene>
<dbReference type="Pfam" id="PF13416">
    <property type="entry name" value="SBP_bac_8"/>
    <property type="match status" value="1"/>
</dbReference>
<dbReference type="AlphaFoldDB" id="A0A916Y1U8"/>
<dbReference type="PANTHER" id="PTHR43649">
    <property type="entry name" value="ARABINOSE-BINDING PROTEIN-RELATED"/>
    <property type="match status" value="1"/>
</dbReference>
<protein>
    <submittedName>
        <fullName evidence="2">Sugar ABC transporter substrate-binding protein</fullName>
    </submittedName>
</protein>
<proteinExistence type="predicted"/>
<dbReference type="Gene3D" id="3.40.190.10">
    <property type="entry name" value="Periplasmic binding protein-like II"/>
    <property type="match status" value="2"/>
</dbReference>
<keyword evidence="3" id="KW-1185">Reference proteome</keyword>
<dbReference type="SUPFAM" id="SSF53850">
    <property type="entry name" value="Periplasmic binding protein-like II"/>
    <property type="match status" value="1"/>
</dbReference>
<keyword evidence="1" id="KW-0732">Signal</keyword>
<reference evidence="2" key="2">
    <citation type="submission" date="2020-09" db="EMBL/GenBank/DDBJ databases">
        <authorList>
            <person name="Sun Q."/>
            <person name="Zhou Y."/>
        </authorList>
    </citation>
    <scope>NUCLEOTIDE SEQUENCE</scope>
    <source>
        <strain evidence="2">CGMCC 1.15152</strain>
    </source>
</reference>
<evidence type="ECO:0000313" key="3">
    <source>
        <dbReference type="Proteomes" id="UP000633205"/>
    </source>
</evidence>
<dbReference type="PROSITE" id="PS51257">
    <property type="entry name" value="PROKAR_LIPOPROTEIN"/>
    <property type="match status" value="1"/>
</dbReference>
<feature type="chain" id="PRO_5037895057" evidence="1">
    <location>
        <begin position="27"/>
        <end position="409"/>
    </location>
</feature>
<dbReference type="InterPro" id="IPR006059">
    <property type="entry name" value="SBP"/>
</dbReference>
<dbReference type="PANTHER" id="PTHR43649:SF30">
    <property type="entry name" value="ABC TRANSPORTER SUBSTRATE-BINDING PROTEIN"/>
    <property type="match status" value="1"/>
</dbReference>
<name>A0A916Y1U8_9MICO</name>